<evidence type="ECO:0008006" key="3">
    <source>
        <dbReference type="Google" id="ProtNLM"/>
    </source>
</evidence>
<dbReference type="EMBL" id="JARRAF010000079">
    <property type="protein sequence ID" value="MDK2126976.1"/>
    <property type="molecule type" value="Genomic_DNA"/>
</dbReference>
<accession>A0ABT7E3T8</accession>
<reference evidence="1" key="1">
    <citation type="submission" date="2023-03" db="EMBL/GenBank/DDBJ databases">
        <title>Chitinimonas shenzhenensis gen. nov., sp. nov., a novel member of family Burkholderiaceae isolated from activated sludge collected in Shen Zhen, China.</title>
        <authorList>
            <person name="Wang X."/>
        </authorList>
    </citation>
    <scope>NUCLEOTIDE SEQUENCE</scope>
    <source>
        <strain evidence="1">DQS-5</strain>
    </source>
</reference>
<organism evidence="1 2">
    <name type="scientific">Parachitinimonas caeni</name>
    <dbReference type="NCBI Taxonomy" id="3031301"/>
    <lineage>
        <taxon>Bacteria</taxon>
        <taxon>Pseudomonadati</taxon>
        <taxon>Pseudomonadota</taxon>
        <taxon>Betaproteobacteria</taxon>
        <taxon>Neisseriales</taxon>
        <taxon>Chitinibacteraceae</taxon>
        <taxon>Parachitinimonas</taxon>
    </lineage>
</organism>
<comment type="caution">
    <text evidence="1">The sequence shown here is derived from an EMBL/GenBank/DDBJ whole genome shotgun (WGS) entry which is preliminary data.</text>
</comment>
<sequence length="258" mass="28372">MSKSLACGLAGYVLANAYLNFYNSRCESQESRNVGTQSACPSIFFASYVAMLNKFFLAITSSLLLALGGCATEPVKPFIVESARQNLLPPPADKAQIVFLEPINAIQGLVPVGLYDVKDDGRALLAITGAQSKAAVLLTPGHHRLMANHSGMIAHFLDANVEAGKRYYVLVRFIYGRGFQLRPLRNSGPSDYTIQNKNFPSWISSTRFVEMTGDGEGYFEKIRAAVSKTEAEGWKAWQEKSEEERKELTLNPQDAVPL</sequence>
<dbReference type="RefSeq" id="WP_284103299.1">
    <property type="nucleotide sequence ID" value="NZ_JARRAF010000079.1"/>
</dbReference>
<evidence type="ECO:0000313" key="1">
    <source>
        <dbReference type="EMBL" id="MDK2126976.1"/>
    </source>
</evidence>
<dbReference type="Proteomes" id="UP001172778">
    <property type="component" value="Unassembled WGS sequence"/>
</dbReference>
<keyword evidence="2" id="KW-1185">Reference proteome</keyword>
<name>A0ABT7E3T8_9NEIS</name>
<gene>
    <name evidence="1" type="ORF">PZA18_23310</name>
</gene>
<protein>
    <recommendedName>
        <fullName evidence="3">DUF2846 domain-containing protein</fullName>
    </recommendedName>
</protein>
<proteinExistence type="predicted"/>
<evidence type="ECO:0000313" key="2">
    <source>
        <dbReference type="Proteomes" id="UP001172778"/>
    </source>
</evidence>